<dbReference type="EMBL" id="QEOB01000032">
    <property type="protein sequence ID" value="PVX70954.1"/>
    <property type="molecule type" value="Genomic_DNA"/>
</dbReference>
<keyword evidence="4 7" id="KW-0812">Transmembrane</keyword>
<feature type="transmembrane region" description="Helical" evidence="7">
    <location>
        <begin position="98"/>
        <end position="117"/>
    </location>
</feature>
<dbReference type="RefSeq" id="WP_116614526.1">
    <property type="nucleotide sequence ID" value="NZ_QEOB01000032.1"/>
</dbReference>
<feature type="transmembrane region" description="Helical" evidence="7">
    <location>
        <begin position="124"/>
        <end position="140"/>
    </location>
</feature>
<feature type="transmembrane region" description="Helical" evidence="7">
    <location>
        <begin position="379"/>
        <end position="400"/>
    </location>
</feature>
<dbReference type="Proteomes" id="UP000245712">
    <property type="component" value="Unassembled WGS sequence"/>
</dbReference>
<feature type="transmembrane region" description="Helical" evidence="7">
    <location>
        <begin position="487"/>
        <end position="506"/>
    </location>
</feature>
<reference evidence="8 9" key="1">
    <citation type="submission" date="2018-05" db="EMBL/GenBank/DDBJ databases">
        <title>Genomic Encyclopedia of Type Strains, Phase IV (KMG-V): Genome sequencing to study the core and pangenomes of soil and plant-associated prokaryotes.</title>
        <authorList>
            <person name="Whitman W."/>
        </authorList>
    </citation>
    <scope>NUCLEOTIDE SEQUENCE [LARGE SCALE GENOMIC DNA]</scope>
    <source>
        <strain evidence="8 9">SCZa-39</strain>
    </source>
</reference>
<accession>A0ABX5KBI3</accession>
<dbReference type="PANTHER" id="PTHR30509">
    <property type="entry name" value="P-HYDROXYBENZOIC ACID EFFLUX PUMP SUBUNIT-RELATED"/>
    <property type="match status" value="1"/>
</dbReference>
<keyword evidence="6 7" id="KW-0472">Membrane</keyword>
<feature type="transmembrane region" description="Helical" evidence="7">
    <location>
        <begin position="407"/>
        <end position="425"/>
    </location>
</feature>
<evidence type="ECO:0000313" key="9">
    <source>
        <dbReference type="Proteomes" id="UP000245712"/>
    </source>
</evidence>
<organism evidence="8 9">
    <name type="scientific">Paraburkholderia unamae</name>
    <dbReference type="NCBI Taxonomy" id="219649"/>
    <lineage>
        <taxon>Bacteria</taxon>
        <taxon>Pseudomonadati</taxon>
        <taxon>Pseudomonadota</taxon>
        <taxon>Betaproteobacteria</taxon>
        <taxon>Burkholderiales</taxon>
        <taxon>Burkholderiaceae</taxon>
        <taxon>Paraburkholderia</taxon>
    </lineage>
</organism>
<evidence type="ECO:0000256" key="4">
    <source>
        <dbReference type="ARBA" id="ARBA00022692"/>
    </source>
</evidence>
<evidence type="ECO:0000256" key="3">
    <source>
        <dbReference type="ARBA" id="ARBA00022475"/>
    </source>
</evidence>
<evidence type="ECO:0000313" key="8">
    <source>
        <dbReference type="EMBL" id="PVX70954.1"/>
    </source>
</evidence>
<keyword evidence="3" id="KW-1003">Cell membrane</keyword>
<evidence type="ECO:0000256" key="2">
    <source>
        <dbReference type="ARBA" id="ARBA00022448"/>
    </source>
</evidence>
<comment type="subcellular location">
    <subcellularLocation>
        <location evidence="1">Cell membrane</location>
        <topology evidence="1">Multi-pass membrane protein</topology>
    </subcellularLocation>
</comment>
<gene>
    <name evidence="8" type="ORF">C7402_13227</name>
</gene>
<dbReference type="Pfam" id="PF04632">
    <property type="entry name" value="FUSC"/>
    <property type="match status" value="1"/>
</dbReference>
<evidence type="ECO:0000256" key="7">
    <source>
        <dbReference type="SAM" id="Phobius"/>
    </source>
</evidence>
<evidence type="ECO:0000256" key="5">
    <source>
        <dbReference type="ARBA" id="ARBA00022989"/>
    </source>
</evidence>
<feature type="transmembrane region" description="Helical" evidence="7">
    <location>
        <begin position="431"/>
        <end position="448"/>
    </location>
</feature>
<feature type="transmembrane region" description="Helical" evidence="7">
    <location>
        <begin position="35"/>
        <end position="61"/>
    </location>
</feature>
<evidence type="ECO:0000256" key="6">
    <source>
        <dbReference type="ARBA" id="ARBA00023136"/>
    </source>
</evidence>
<proteinExistence type="predicted"/>
<evidence type="ECO:0000256" key="1">
    <source>
        <dbReference type="ARBA" id="ARBA00004651"/>
    </source>
</evidence>
<feature type="transmembrane region" description="Helical" evidence="7">
    <location>
        <begin position="68"/>
        <end position="92"/>
    </location>
</feature>
<protein>
    <submittedName>
        <fullName evidence="8">Multidrug resistance protein MdtO</fullName>
    </submittedName>
</protein>
<keyword evidence="5 7" id="KW-1133">Transmembrane helix</keyword>
<keyword evidence="9" id="KW-1185">Reference proteome</keyword>
<feature type="transmembrane region" description="Helical" evidence="7">
    <location>
        <begin position="354"/>
        <end position="373"/>
    </location>
</feature>
<dbReference type="PANTHER" id="PTHR30509:SF9">
    <property type="entry name" value="MULTIDRUG RESISTANCE PROTEIN MDTO"/>
    <property type="match status" value="1"/>
</dbReference>
<sequence length="712" mass="76749">MNDTFAQRLAHTLCWFAAELAPFPGRGQFALRLTLASAIAIVIGETFQIPYTVLSLVAVFFTAQANVVLTRVIFIVLSLADFIAVCVFVFLLKLTYDYALLRIIASGVLFFCFMFCVRVSKAGLVLLGPALVVLYAQSFVDQTGQADYLVRQVLWSVGAITYGSVLALIVNTVFASTNPVRQFEGEAHRQLGRAAARLGALAAGETAAPPLSGGELQRQSAALQGFATFANMADAKDPARQQYRQCCVAAVLHAQHLCNTLPAVLPHATPVLRRALQRLQAQLLAFDAAIAAHTSFRPEWTPDAPERAALATLAQADDLYRTLQAVAHFDSAAVPAQKPPRPPLVPPDVFTNPAYVRFAVKVLICGLTGYFVFNVLQWPGIHTILITSGMVALPGLGTSVRQMTLRFYGALLGSVSALLVFVLVMPYIDTIFGLLLAMLPVIAAGAWLTAGSERLAYVGTQGAATFALALLEHFGPSTDLTEIRDRMVGILLGVSICWVVYVFIWPESESGATRVKLAALVRALAELVRSPARRDDPQQQIAYAKQHMQCWAALNACSMDLEKVRYEPRYKRGAPARLAAQAERLLAVSRDLLVRQDHVHGETLAALDPAQARVTTAPALATAARLRDETASLLDIYAKRVVEQGEPPTREQEQLRAHAMQIAGPADTPLLAHVQRLALAAADLPGWETANSTTTAGASAIATASRSTGNLP</sequence>
<name>A0ABX5KBI3_9BURK</name>
<keyword evidence="2" id="KW-0813">Transport</keyword>
<comment type="caution">
    <text evidence="8">The sequence shown here is derived from an EMBL/GenBank/DDBJ whole genome shotgun (WGS) entry which is preliminary data.</text>
</comment>
<feature type="transmembrane region" description="Helical" evidence="7">
    <location>
        <begin position="152"/>
        <end position="174"/>
    </location>
</feature>
<dbReference type="InterPro" id="IPR006726">
    <property type="entry name" value="PHBA_efflux_AaeB/fusaric-R"/>
</dbReference>